<dbReference type="AlphaFoldDB" id="A0A0M2PUG1"/>
<accession>A0A0M2PUG1</accession>
<reference evidence="1" key="1">
    <citation type="submission" date="2012-04" db="EMBL/GenBank/DDBJ databases">
        <authorList>
            <person name="Borisov I.G."/>
            <person name="Ivanikova N.V."/>
            <person name="Pinevich A.V."/>
        </authorList>
    </citation>
    <scope>NUCLEOTIDE SEQUENCE</scope>
    <source>
        <strain evidence="1">CALU 1027</strain>
    </source>
</reference>
<dbReference type="EMBL" id="AJTX02000010">
    <property type="protein sequence ID" value="KKI97991.1"/>
    <property type="molecule type" value="Genomic_DNA"/>
</dbReference>
<comment type="caution">
    <text evidence="1">The sequence shown here is derived from an EMBL/GenBank/DDBJ whole genome shotgun (WGS) entry which is preliminary data.</text>
</comment>
<dbReference type="OrthoDB" id="26670at2"/>
<organism evidence="1 2">
    <name type="scientific">Prochlorothrix hollandica PCC 9006 = CALU 1027</name>
    <dbReference type="NCBI Taxonomy" id="317619"/>
    <lineage>
        <taxon>Bacteria</taxon>
        <taxon>Bacillati</taxon>
        <taxon>Cyanobacteriota</taxon>
        <taxon>Cyanophyceae</taxon>
        <taxon>Prochlorotrichales</taxon>
        <taxon>Prochlorotrichaceae</taxon>
        <taxon>Prochlorothrix</taxon>
    </lineage>
</organism>
<proteinExistence type="predicted"/>
<sequence>METIKLQSKVGEDGILQIQVPDNLKNQNLEILIIFQPIPAAAVPVPVLVQGSSELQGWSPGFFETVIGSWEGEPLERPPQLPFEVREDLTFGEEEAL</sequence>
<evidence type="ECO:0000313" key="2">
    <source>
        <dbReference type="Proteomes" id="UP000034681"/>
    </source>
</evidence>
<dbReference type="RefSeq" id="WP_017713126.1">
    <property type="nucleotide sequence ID" value="NZ_KB235939.1"/>
</dbReference>
<name>A0A0M2PUG1_PROHO</name>
<protein>
    <submittedName>
        <fullName evidence="1">Uncharacterized protein</fullName>
    </submittedName>
</protein>
<keyword evidence="2" id="KW-1185">Reference proteome</keyword>
<dbReference type="Proteomes" id="UP000034681">
    <property type="component" value="Unassembled WGS sequence"/>
</dbReference>
<gene>
    <name evidence="1" type="ORF">PROH_19715</name>
</gene>
<evidence type="ECO:0000313" key="1">
    <source>
        <dbReference type="EMBL" id="KKI97991.1"/>
    </source>
</evidence>